<feature type="transmembrane region" description="Helical" evidence="6">
    <location>
        <begin position="32"/>
        <end position="55"/>
    </location>
</feature>
<evidence type="ECO:0000259" key="7">
    <source>
        <dbReference type="PROSITE" id="PS51012"/>
    </source>
</evidence>
<keyword evidence="6" id="KW-1003">Cell membrane</keyword>
<dbReference type="GO" id="GO:0043190">
    <property type="term" value="C:ATP-binding cassette (ABC) transporter complex"/>
    <property type="evidence" value="ECO:0007669"/>
    <property type="project" value="InterPro"/>
</dbReference>
<dbReference type="InterPro" id="IPR013525">
    <property type="entry name" value="ABC2_TM"/>
</dbReference>
<dbReference type="InterPro" id="IPR047817">
    <property type="entry name" value="ABC2_TM_bact-type"/>
</dbReference>
<dbReference type="PIRSF" id="PIRSF006648">
    <property type="entry name" value="DrrB"/>
    <property type="match status" value="1"/>
</dbReference>
<feature type="transmembrane region" description="Helical" evidence="6">
    <location>
        <begin position="67"/>
        <end position="88"/>
    </location>
</feature>
<dbReference type="RefSeq" id="WP_068041872.1">
    <property type="nucleotide sequence ID" value="NZ_JAAXOO010000005.1"/>
</dbReference>
<name>A0A846XLK3_9NOCA</name>
<dbReference type="Proteomes" id="UP000565715">
    <property type="component" value="Unassembled WGS sequence"/>
</dbReference>
<dbReference type="GO" id="GO:0046677">
    <property type="term" value="P:response to antibiotic"/>
    <property type="evidence" value="ECO:0007669"/>
    <property type="project" value="UniProtKB-KW"/>
</dbReference>
<keyword evidence="2 6" id="KW-0812">Transmembrane</keyword>
<feature type="transmembrane region" description="Helical" evidence="6">
    <location>
        <begin position="147"/>
        <end position="172"/>
    </location>
</feature>
<evidence type="ECO:0000256" key="5">
    <source>
        <dbReference type="ARBA" id="ARBA00023251"/>
    </source>
</evidence>
<organism evidence="8 9">
    <name type="scientific">Nocardia speluncae</name>
    <dbReference type="NCBI Taxonomy" id="419477"/>
    <lineage>
        <taxon>Bacteria</taxon>
        <taxon>Bacillati</taxon>
        <taxon>Actinomycetota</taxon>
        <taxon>Actinomycetes</taxon>
        <taxon>Mycobacteriales</taxon>
        <taxon>Nocardiaceae</taxon>
        <taxon>Nocardia</taxon>
    </lineage>
</organism>
<dbReference type="AlphaFoldDB" id="A0A846XLK3"/>
<feature type="transmembrane region" description="Helical" evidence="6">
    <location>
        <begin position="243"/>
        <end position="262"/>
    </location>
</feature>
<feature type="transmembrane region" description="Helical" evidence="6">
    <location>
        <begin position="108"/>
        <end position="135"/>
    </location>
</feature>
<comment type="subcellular location">
    <subcellularLocation>
        <location evidence="6">Cell membrane</location>
        <topology evidence="6">Multi-pass membrane protein</topology>
    </subcellularLocation>
    <subcellularLocation>
        <location evidence="1">Membrane</location>
        <topology evidence="1">Multi-pass membrane protein</topology>
    </subcellularLocation>
</comment>
<keyword evidence="5" id="KW-0046">Antibiotic resistance</keyword>
<dbReference type="PANTHER" id="PTHR43229">
    <property type="entry name" value="NODULATION PROTEIN J"/>
    <property type="match status" value="1"/>
</dbReference>
<feature type="transmembrane region" description="Helical" evidence="6">
    <location>
        <begin position="178"/>
        <end position="196"/>
    </location>
</feature>
<gene>
    <name evidence="8" type="ORF">HGA13_20985</name>
</gene>
<dbReference type="InterPro" id="IPR000412">
    <property type="entry name" value="ABC_2_transport"/>
</dbReference>
<keyword evidence="4 6" id="KW-0472">Membrane</keyword>
<dbReference type="PANTHER" id="PTHR43229:SF2">
    <property type="entry name" value="NODULATION PROTEIN J"/>
    <property type="match status" value="1"/>
</dbReference>
<accession>A0A846XLK3</accession>
<feature type="domain" description="ABC transmembrane type-2" evidence="7">
    <location>
        <begin position="31"/>
        <end position="268"/>
    </location>
</feature>
<comment type="caution">
    <text evidence="8">The sequence shown here is derived from an EMBL/GenBank/DDBJ whole genome shotgun (WGS) entry which is preliminary data.</text>
</comment>
<comment type="similarity">
    <text evidence="6">Belongs to the ABC-2 integral membrane protein family.</text>
</comment>
<evidence type="ECO:0000313" key="8">
    <source>
        <dbReference type="EMBL" id="NKY35526.1"/>
    </source>
</evidence>
<dbReference type="GO" id="GO:0140359">
    <property type="term" value="F:ABC-type transporter activity"/>
    <property type="evidence" value="ECO:0007669"/>
    <property type="project" value="InterPro"/>
</dbReference>
<protein>
    <recommendedName>
        <fullName evidence="6">Transport permease protein</fullName>
    </recommendedName>
</protein>
<reference evidence="8 9" key="1">
    <citation type="submission" date="2020-04" db="EMBL/GenBank/DDBJ databases">
        <title>MicrobeNet Type strains.</title>
        <authorList>
            <person name="Nicholson A.C."/>
        </authorList>
    </citation>
    <scope>NUCLEOTIDE SEQUENCE [LARGE SCALE GENOMIC DNA]</scope>
    <source>
        <strain evidence="8 9">DSM 45078</strain>
    </source>
</reference>
<dbReference type="EMBL" id="JAAXOO010000005">
    <property type="protein sequence ID" value="NKY35526.1"/>
    <property type="molecule type" value="Genomic_DNA"/>
</dbReference>
<evidence type="ECO:0000256" key="1">
    <source>
        <dbReference type="ARBA" id="ARBA00004141"/>
    </source>
</evidence>
<dbReference type="Pfam" id="PF01061">
    <property type="entry name" value="ABC2_membrane"/>
    <property type="match status" value="1"/>
</dbReference>
<evidence type="ECO:0000256" key="2">
    <source>
        <dbReference type="ARBA" id="ARBA00022692"/>
    </source>
</evidence>
<dbReference type="InterPro" id="IPR051784">
    <property type="entry name" value="Nod_factor_ABC_transporter"/>
</dbReference>
<keyword evidence="9" id="KW-1185">Reference proteome</keyword>
<keyword evidence="3 6" id="KW-1133">Transmembrane helix</keyword>
<evidence type="ECO:0000313" key="9">
    <source>
        <dbReference type="Proteomes" id="UP000565715"/>
    </source>
</evidence>
<evidence type="ECO:0000256" key="6">
    <source>
        <dbReference type="RuleBase" id="RU361157"/>
    </source>
</evidence>
<evidence type="ECO:0000256" key="3">
    <source>
        <dbReference type="ARBA" id="ARBA00022989"/>
    </source>
</evidence>
<keyword evidence="6" id="KW-0813">Transport</keyword>
<dbReference type="PROSITE" id="PS51012">
    <property type="entry name" value="ABC_TM2"/>
    <property type="match status" value="1"/>
</dbReference>
<proteinExistence type="inferred from homology"/>
<sequence>MTTIDSRSPAFFTATATAFGRILSAYRHSPGLLAITLAAPAGMMLLFGFVFGGALAGTADAAAYRSYLTPGVLVLVAAMGLTATASTANADLNSGLTDRFRALPLPALSVPAGLALAETLTGGIALIIMSGIGAAAGWRIDATPVEIVAAVALLLLFRFALSWAGICLGAVIRDEQMLQQTAPLIFGAIMFSNVFVSTETMPGPLRVFAEWNPISAVVAALRELLGAPGMVPADAAWPLREPVTASAVWLTAALAVTVPVVLRQYGSARPQRS</sequence>
<evidence type="ECO:0000256" key="4">
    <source>
        <dbReference type="ARBA" id="ARBA00023136"/>
    </source>
</evidence>